<keyword evidence="1" id="KW-0805">Transcription regulation</keyword>
<organism evidence="3">
    <name type="scientific">Salmonella enterica</name>
    <name type="common">Salmonella choleraesuis</name>
    <dbReference type="NCBI Taxonomy" id="28901"/>
    <lineage>
        <taxon>Bacteria</taxon>
        <taxon>Pseudomonadati</taxon>
        <taxon>Pseudomonadota</taxon>
        <taxon>Gammaproteobacteria</taxon>
        <taxon>Enterobacterales</taxon>
        <taxon>Enterobacteriaceae</taxon>
        <taxon>Salmonella</taxon>
    </lineage>
</organism>
<evidence type="ECO:0000256" key="1">
    <source>
        <dbReference type="ARBA" id="ARBA00023015"/>
    </source>
</evidence>
<dbReference type="PRINTS" id="PR01554">
    <property type="entry name" value="FIMREGULATRY"/>
</dbReference>
<dbReference type="AlphaFoldDB" id="A0A762BWI6"/>
<dbReference type="InterPro" id="IPR004356">
    <property type="entry name" value="Adhesin_operon_reg_prot"/>
</dbReference>
<dbReference type="Pfam" id="PF03333">
    <property type="entry name" value="PapB"/>
    <property type="match status" value="1"/>
</dbReference>
<name>A0A762BWI6_SALER</name>
<dbReference type="InterPro" id="IPR053721">
    <property type="entry name" value="Fimbrial_Adhesin_Reg"/>
</dbReference>
<reference evidence="3" key="2">
    <citation type="submission" date="2020-02" db="EMBL/GenBank/DDBJ databases">
        <authorList>
            <consortium name="NCBI Pathogen Detection Project"/>
        </authorList>
    </citation>
    <scope>NUCLEOTIDE SEQUENCE</scope>
    <source>
        <strain evidence="3">MA.1090600297</strain>
    </source>
</reference>
<protein>
    <submittedName>
        <fullName evidence="3">Transcriptional regulator</fullName>
    </submittedName>
</protein>
<dbReference type="Gene3D" id="1.10.10.2690">
    <property type="match status" value="1"/>
</dbReference>
<evidence type="ECO:0000313" key="3">
    <source>
        <dbReference type="EMBL" id="HAG3505015.1"/>
    </source>
</evidence>
<accession>A0A762BWI6</accession>
<reference evidence="3" key="1">
    <citation type="journal article" date="2018" name="Genome Biol.">
        <title>SKESA: strategic k-mer extension for scrupulous assemblies.</title>
        <authorList>
            <person name="Souvorov A."/>
            <person name="Agarwala R."/>
            <person name="Lipman D.J."/>
        </authorList>
    </citation>
    <scope>NUCLEOTIDE SEQUENCE</scope>
    <source>
        <strain evidence="3">MA.1090600297</strain>
    </source>
</reference>
<proteinExistence type="predicted"/>
<sequence>MIDDDSIYYSAGNAACVRKQMLVAGALTSEWFELLIEISPIHSSKVIKALRAHLVDGDSRKSVCERYGVNAGYMSICMGRLFHINQIVGKLALYYSDNK</sequence>
<gene>
    <name evidence="3" type="ORF">G8Z56_003931</name>
</gene>
<keyword evidence="2" id="KW-0804">Transcription</keyword>
<evidence type="ECO:0000256" key="2">
    <source>
        <dbReference type="ARBA" id="ARBA00023163"/>
    </source>
</evidence>
<dbReference type="EMBL" id="DAAYBQ010000019">
    <property type="protein sequence ID" value="HAG3505015.1"/>
    <property type="molecule type" value="Genomic_DNA"/>
</dbReference>
<dbReference type="GO" id="GO:0006355">
    <property type="term" value="P:regulation of DNA-templated transcription"/>
    <property type="evidence" value="ECO:0007669"/>
    <property type="project" value="InterPro"/>
</dbReference>
<comment type="caution">
    <text evidence="3">The sequence shown here is derived from an EMBL/GenBank/DDBJ whole genome shotgun (WGS) entry which is preliminary data.</text>
</comment>